<protein>
    <recommendedName>
        <fullName evidence="5">glycine hydroxymethyltransferase</fullName>
        <ecNumber evidence="5">2.1.2.1</ecNumber>
    </recommendedName>
</protein>
<dbReference type="UniPathway" id="UPA00193"/>
<evidence type="ECO:0000256" key="4">
    <source>
        <dbReference type="ARBA" id="ARBA00006376"/>
    </source>
</evidence>
<accession>A0A507DN98</accession>
<dbReference type="SUPFAM" id="SSF53383">
    <property type="entry name" value="PLP-dependent transferases"/>
    <property type="match status" value="1"/>
</dbReference>
<dbReference type="InterPro" id="IPR015421">
    <property type="entry name" value="PyrdxlP-dep_Trfase_major"/>
</dbReference>
<evidence type="ECO:0000313" key="10">
    <source>
        <dbReference type="EMBL" id="TPX53199.1"/>
    </source>
</evidence>
<keyword evidence="8" id="KW-0663">Pyridoxal phosphate</keyword>
<comment type="caution">
    <text evidence="10">The sequence shown here is derived from an EMBL/GenBank/DDBJ whole genome shotgun (WGS) entry which is preliminary data.</text>
</comment>
<evidence type="ECO:0000256" key="6">
    <source>
        <dbReference type="ARBA" id="ARBA00022563"/>
    </source>
</evidence>
<keyword evidence="6" id="KW-0554">One-carbon metabolism</keyword>
<dbReference type="AlphaFoldDB" id="A0A507DN98"/>
<evidence type="ECO:0000259" key="9">
    <source>
        <dbReference type="Pfam" id="PF00464"/>
    </source>
</evidence>
<proteinExistence type="inferred from homology"/>
<name>A0A507DN98_9FUNG</name>
<dbReference type="GO" id="GO:0019264">
    <property type="term" value="P:glycine biosynthetic process from serine"/>
    <property type="evidence" value="ECO:0007669"/>
    <property type="project" value="TreeGrafter"/>
</dbReference>
<keyword evidence="7 10" id="KW-0808">Transferase</keyword>
<comment type="catalytic activity">
    <reaction evidence="1">
        <text>(6R)-5,10-methylene-5,6,7,8-tetrahydrofolate + glycine + H2O = (6S)-5,6,7,8-tetrahydrofolate + L-serine</text>
        <dbReference type="Rhea" id="RHEA:15481"/>
        <dbReference type="ChEBI" id="CHEBI:15377"/>
        <dbReference type="ChEBI" id="CHEBI:15636"/>
        <dbReference type="ChEBI" id="CHEBI:33384"/>
        <dbReference type="ChEBI" id="CHEBI:57305"/>
        <dbReference type="ChEBI" id="CHEBI:57453"/>
        <dbReference type="EC" id="2.1.2.1"/>
    </reaction>
</comment>
<gene>
    <name evidence="10" type="ORF">CcCBS67573_g09738</name>
</gene>
<evidence type="ECO:0000256" key="3">
    <source>
        <dbReference type="ARBA" id="ARBA00004777"/>
    </source>
</evidence>
<dbReference type="GO" id="GO:0004372">
    <property type="term" value="F:glycine hydroxymethyltransferase activity"/>
    <property type="evidence" value="ECO:0007669"/>
    <property type="project" value="UniProtKB-EC"/>
</dbReference>
<evidence type="ECO:0000256" key="2">
    <source>
        <dbReference type="ARBA" id="ARBA00001933"/>
    </source>
</evidence>
<evidence type="ECO:0000256" key="8">
    <source>
        <dbReference type="ARBA" id="ARBA00022898"/>
    </source>
</evidence>
<dbReference type="STRING" id="246404.A0A507DN98"/>
<organism evidence="10 11">
    <name type="scientific">Chytriomyces confervae</name>
    <dbReference type="NCBI Taxonomy" id="246404"/>
    <lineage>
        <taxon>Eukaryota</taxon>
        <taxon>Fungi</taxon>
        <taxon>Fungi incertae sedis</taxon>
        <taxon>Chytridiomycota</taxon>
        <taxon>Chytridiomycota incertae sedis</taxon>
        <taxon>Chytridiomycetes</taxon>
        <taxon>Chytridiales</taxon>
        <taxon>Chytriomycetaceae</taxon>
        <taxon>Chytriomyces</taxon>
    </lineage>
</organism>
<dbReference type="InterPro" id="IPR015422">
    <property type="entry name" value="PyrdxlP-dep_Trfase_small"/>
</dbReference>
<dbReference type="GO" id="GO:0030170">
    <property type="term" value="F:pyridoxal phosphate binding"/>
    <property type="evidence" value="ECO:0007669"/>
    <property type="project" value="TreeGrafter"/>
</dbReference>
<comment type="pathway">
    <text evidence="3">One-carbon metabolism; tetrahydrofolate interconversion.</text>
</comment>
<dbReference type="Gene3D" id="3.90.1150.10">
    <property type="entry name" value="Aspartate Aminotransferase, domain 1"/>
    <property type="match status" value="1"/>
</dbReference>
<evidence type="ECO:0000256" key="7">
    <source>
        <dbReference type="ARBA" id="ARBA00022679"/>
    </source>
</evidence>
<dbReference type="GO" id="GO:0032259">
    <property type="term" value="P:methylation"/>
    <property type="evidence" value="ECO:0007669"/>
    <property type="project" value="UniProtKB-KW"/>
</dbReference>
<dbReference type="GO" id="GO:0005739">
    <property type="term" value="C:mitochondrion"/>
    <property type="evidence" value="ECO:0007669"/>
    <property type="project" value="TreeGrafter"/>
</dbReference>
<evidence type="ECO:0000256" key="5">
    <source>
        <dbReference type="ARBA" id="ARBA00012256"/>
    </source>
</evidence>
<dbReference type="InterPro" id="IPR049943">
    <property type="entry name" value="Ser_HO-MeTrfase-like"/>
</dbReference>
<dbReference type="PANTHER" id="PTHR11680">
    <property type="entry name" value="SERINE HYDROXYMETHYLTRANSFERASE"/>
    <property type="match status" value="1"/>
</dbReference>
<dbReference type="Pfam" id="PF00464">
    <property type="entry name" value="SHMT"/>
    <property type="match status" value="1"/>
</dbReference>
<dbReference type="GO" id="GO:0008168">
    <property type="term" value="F:methyltransferase activity"/>
    <property type="evidence" value="ECO:0007669"/>
    <property type="project" value="UniProtKB-KW"/>
</dbReference>
<comment type="cofactor">
    <cofactor evidence="2">
        <name>pyridoxal 5'-phosphate</name>
        <dbReference type="ChEBI" id="CHEBI:597326"/>
    </cofactor>
</comment>
<feature type="domain" description="Serine hydroxymethyltransferase-like" evidence="9">
    <location>
        <begin position="31"/>
        <end position="266"/>
    </location>
</feature>
<dbReference type="EC" id="2.1.2.1" evidence="5"/>
<sequence length="266" mass="29256">MLRFRVANTANKRFFASAAAKPHAMNASLLDTDSEVFDIIEKEKQRQRESIVLIPSENFTSTAVMGALGSVMQNKYSEGYPGARYYGGNEFIDQAETLCQRRALDLFNLDPAKWGVNVQALSGAPANLYVYNALMKPHERLMGLDLPHGGHLSHGFQTDTKKISAVSIYFESMPYRVREDTGVIDFDMLKKTAALYRPKVLIAGASAYPRNWDFGAMKEVASSVGAYLLADIAHTSGLVGAGVLPHPFDHADVVTTTTHKSLRGPR</sequence>
<dbReference type="OrthoDB" id="10265628at2759"/>
<evidence type="ECO:0000256" key="1">
    <source>
        <dbReference type="ARBA" id="ARBA00001528"/>
    </source>
</evidence>
<dbReference type="GO" id="GO:0035999">
    <property type="term" value="P:tetrahydrofolate interconversion"/>
    <property type="evidence" value="ECO:0007669"/>
    <property type="project" value="UniProtKB-UniPathway"/>
</dbReference>
<dbReference type="Proteomes" id="UP000320333">
    <property type="component" value="Unassembled WGS sequence"/>
</dbReference>
<dbReference type="PANTHER" id="PTHR11680:SF28">
    <property type="entry name" value="SERINE HYDROXYMETHYLTRANSFERASE, MITOCHONDRIAL"/>
    <property type="match status" value="1"/>
</dbReference>
<comment type="similarity">
    <text evidence="4">Belongs to the SHMT family.</text>
</comment>
<dbReference type="InterPro" id="IPR039429">
    <property type="entry name" value="SHMT-like_dom"/>
</dbReference>
<dbReference type="Gene3D" id="3.40.640.10">
    <property type="entry name" value="Type I PLP-dependent aspartate aminotransferase-like (Major domain)"/>
    <property type="match status" value="1"/>
</dbReference>
<dbReference type="EMBL" id="QEAP01000966">
    <property type="protein sequence ID" value="TPX53199.1"/>
    <property type="molecule type" value="Genomic_DNA"/>
</dbReference>
<dbReference type="InterPro" id="IPR015424">
    <property type="entry name" value="PyrdxlP-dep_Trfase"/>
</dbReference>
<reference evidence="10 11" key="1">
    <citation type="journal article" date="2019" name="Sci. Rep.">
        <title>Comparative genomics of chytrid fungi reveal insights into the obligate biotrophic and pathogenic lifestyle of Synchytrium endobioticum.</title>
        <authorList>
            <person name="van de Vossenberg B.T.L.H."/>
            <person name="Warris S."/>
            <person name="Nguyen H.D.T."/>
            <person name="van Gent-Pelzer M.P.E."/>
            <person name="Joly D.L."/>
            <person name="van de Geest H.C."/>
            <person name="Bonants P.J.M."/>
            <person name="Smith D.S."/>
            <person name="Levesque C.A."/>
            <person name="van der Lee T.A.J."/>
        </authorList>
    </citation>
    <scope>NUCLEOTIDE SEQUENCE [LARGE SCALE GENOMIC DNA]</scope>
    <source>
        <strain evidence="10 11">CBS 675.73</strain>
    </source>
</reference>
<dbReference type="FunFam" id="3.40.640.10:FF:000097">
    <property type="entry name" value="Serine hydroxymethyltransferase"/>
    <property type="match status" value="1"/>
</dbReference>
<keyword evidence="10" id="KW-0489">Methyltransferase</keyword>
<keyword evidence="11" id="KW-1185">Reference proteome</keyword>
<evidence type="ECO:0000313" key="11">
    <source>
        <dbReference type="Proteomes" id="UP000320333"/>
    </source>
</evidence>